<evidence type="ECO:0000313" key="2">
    <source>
        <dbReference type="Proteomes" id="UP000626109"/>
    </source>
</evidence>
<dbReference type="EMBL" id="CAJNNW010026792">
    <property type="protein sequence ID" value="CAE8687748.1"/>
    <property type="molecule type" value="Genomic_DNA"/>
</dbReference>
<reference evidence="1" key="1">
    <citation type="submission" date="2021-02" db="EMBL/GenBank/DDBJ databases">
        <authorList>
            <person name="Dougan E. K."/>
            <person name="Rhodes N."/>
            <person name="Thang M."/>
            <person name="Chan C."/>
        </authorList>
    </citation>
    <scope>NUCLEOTIDE SEQUENCE</scope>
</reference>
<comment type="caution">
    <text evidence="1">The sequence shown here is derived from an EMBL/GenBank/DDBJ whole genome shotgun (WGS) entry which is preliminary data.</text>
</comment>
<dbReference type="AlphaFoldDB" id="A0A813JSL0"/>
<sequence length="439" mass="49670">MTNRHSVDDMERSSEAKGEPMLLLHLDVNKTVIQSDSIQMKSIEEGIREGVSELFWGTVRQDGDKLVWEWSKTPPSCSPPGHNSSNEPMGKLVTYANFCRQVVEDKEERKQALKSFKLVMDEEVQGEMEKVLSLAMKKMRLPEKVRYSPQAEAAGLKGSTIMMFPAVFHLVEALVRSKRKFAILFRSFGADHDNIKTEWNAFCEMKHPLYSSLIKDIGPLDGTVPGEPDRRIHSMHTLYRDHQGPMLVLDCVTEGPDNGPNWDAWAKMKPRSKVDSRNGRDFINTVLKEKGIEVAEGLPKVQKWMKNHLAAQASSAIKDDWAWWTWNGEKAFAGKLLTVIGGGKSEIRQLFFDDNVDHEDPRIVDCRDISGSPMPAEAVINKVCCKVNPVEAVMDEQYFLRKLQLCHGGNLEFGTSLIGFQAKLTEVEEQKVNLVREVQ</sequence>
<gene>
    <name evidence="1" type="ORF">PGLA2088_LOCUS25590</name>
</gene>
<name>A0A813JSL0_POLGL</name>
<protein>
    <submittedName>
        <fullName evidence="1">Uncharacterized protein</fullName>
    </submittedName>
</protein>
<dbReference type="Proteomes" id="UP000626109">
    <property type="component" value="Unassembled WGS sequence"/>
</dbReference>
<accession>A0A813JSL0</accession>
<organism evidence="1 2">
    <name type="scientific">Polarella glacialis</name>
    <name type="common">Dinoflagellate</name>
    <dbReference type="NCBI Taxonomy" id="89957"/>
    <lineage>
        <taxon>Eukaryota</taxon>
        <taxon>Sar</taxon>
        <taxon>Alveolata</taxon>
        <taxon>Dinophyceae</taxon>
        <taxon>Suessiales</taxon>
        <taxon>Suessiaceae</taxon>
        <taxon>Polarella</taxon>
    </lineage>
</organism>
<feature type="non-terminal residue" evidence="1">
    <location>
        <position position="439"/>
    </location>
</feature>
<proteinExistence type="predicted"/>
<dbReference type="PANTHER" id="PTHR36960:SF1">
    <property type="entry name" value="SI:DKEY-32E6.3"/>
    <property type="match status" value="1"/>
</dbReference>
<dbReference type="PANTHER" id="PTHR36960">
    <property type="entry name" value="SI:DKEY-32E6.3"/>
    <property type="match status" value="1"/>
</dbReference>
<evidence type="ECO:0000313" key="1">
    <source>
        <dbReference type="EMBL" id="CAE8687748.1"/>
    </source>
</evidence>